<keyword evidence="13" id="KW-0808">Transferase</keyword>
<keyword evidence="3" id="KW-0645">Protease</keyword>
<dbReference type="Gene3D" id="4.10.60.10">
    <property type="entry name" value="Zinc finger, CCHC-type"/>
    <property type="match status" value="1"/>
</dbReference>
<dbReference type="Pfam" id="PF00665">
    <property type="entry name" value="rve"/>
    <property type="match status" value="1"/>
</dbReference>
<dbReference type="GO" id="GO:0004519">
    <property type="term" value="F:endonuclease activity"/>
    <property type="evidence" value="ECO:0007669"/>
    <property type="project" value="UniProtKB-KW"/>
</dbReference>
<evidence type="ECO:0000313" key="16">
    <source>
        <dbReference type="EMBL" id="CAB3999286.1"/>
    </source>
</evidence>
<protein>
    <submittedName>
        <fullName evidence="16">Myosin heavy fast skeletal muscle</fullName>
    </submittedName>
</protein>
<comment type="function">
    <text evidence="1">The aspartyl protease (PR) mediates the proteolytic cleavages of the Gag and Gag-Pol polyproteins after assembly of the VLP.</text>
</comment>
<dbReference type="GO" id="GO:0005524">
    <property type="term" value="F:ATP binding"/>
    <property type="evidence" value="ECO:0007669"/>
    <property type="project" value="UniProtKB-KW"/>
</dbReference>
<evidence type="ECO:0000256" key="6">
    <source>
        <dbReference type="ARBA" id="ARBA00022741"/>
    </source>
</evidence>
<dbReference type="PANTHER" id="PTHR42648:SF11">
    <property type="entry name" value="TRANSPOSON TY4-P GAG-POL POLYPROTEIN"/>
    <property type="match status" value="1"/>
</dbReference>
<organism evidence="16 17">
    <name type="scientific">Paramuricea clavata</name>
    <name type="common">Red gorgonian</name>
    <name type="synonym">Violescent sea-whip</name>
    <dbReference type="NCBI Taxonomy" id="317549"/>
    <lineage>
        <taxon>Eukaryota</taxon>
        <taxon>Metazoa</taxon>
        <taxon>Cnidaria</taxon>
        <taxon>Anthozoa</taxon>
        <taxon>Octocorallia</taxon>
        <taxon>Malacalcyonacea</taxon>
        <taxon>Plexauridae</taxon>
        <taxon>Paramuricea</taxon>
    </lineage>
</organism>
<evidence type="ECO:0000256" key="5">
    <source>
        <dbReference type="ARBA" id="ARBA00022723"/>
    </source>
</evidence>
<evidence type="ECO:0000313" key="17">
    <source>
        <dbReference type="Proteomes" id="UP001152795"/>
    </source>
</evidence>
<evidence type="ECO:0000256" key="8">
    <source>
        <dbReference type="ARBA" id="ARBA00022801"/>
    </source>
</evidence>
<reference evidence="16" key="1">
    <citation type="submission" date="2020-04" db="EMBL/GenBank/DDBJ databases">
        <authorList>
            <person name="Alioto T."/>
            <person name="Alioto T."/>
            <person name="Gomez Garrido J."/>
        </authorList>
    </citation>
    <scope>NUCLEOTIDE SEQUENCE</scope>
    <source>
        <strain evidence="16">A484AB</strain>
    </source>
</reference>
<dbReference type="PANTHER" id="PTHR42648">
    <property type="entry name" value="TRANSPOSASE, PUTATIVE-RELATED"/>
    <property type="match status" value="1"/>
</dbReference>
<dbReference type="PROSITE" id="PS50994">
    <property type="entry name" value="INTEGRASE"/>
    <property type="match status" value="1"/>
</dbReference>
<dbReference type="SUPFAM" id="SSF53098">
    <property type="entry name" value="Ribonuclease H-like"/>
    <property type="match status" value="1"/>
</dbReference>
<keyword evidence="11" id="KW-0229">DNA integration</keyword>
<dbReference type="GO" id="GO:0003964">
    <property type="term" value="F:RNA-directed DNA polymerase activity"/>
    <property type="evidence" value="ECO:0007669"/>
    <property type="project" value="UniProtKB-KW"/>
</dbReference>
<evidence type="ECO:0000256" key="13">
    <source>
        <dbReference type="ARBA" id="ARBA00022932"/>
    </source>
</evidence>
<evidence type="ECO:0000256" key="7">
    <source>
        <dbReference type="ARBA" id="ARBA00022759"/>
    </source>
</evidence>
<dbReference type="GO" id="GO:0006310">
    <property type="term" value="P:DNA recombination"/>
    <property type="evidence" value="ECO:0007669"/>
    <property type="project" value="UniProtKB-KW"/>
</dbReference>
<dbReference type="InterPro" id="IPR001584">
    <property type="entry name" value="Integrase_cat-core"/>
</dbReference>
<dbReference type="SMART" id="SM00343">
    <property type="entry name" value="ZnF_C2HC"/>
    <property type="match status" value="2"/>
</dbReference>
<evidence type="ECO:0000256" key="11">
    <source>
        <dbReference type="ARBA" id="ARBA00022908"/>
    </source>
</evidence>
<dbReference type="InterPro" id="IPR001878">
    <property type="entry name" value="Znf_CCHC"/>
</dbReference>
<gene>
    <name evidence="16" type="ORF">PACLA_8A048780</name>
</gene>
<dbReference type="OrthoDB" id="6373930at2759"/>
<evidence type="ECO:0000256" key="10">
    <source>
        <dbReference type="ARBA" id="ARBA00022842"/>
    </source>
</evidence>
<keyword evidence="7" id="KW-0255">Endonuclease</keyword>
<keyword evidence="12" id="KW-0695">RNA-directed DNA polymerase</keyword>
<evidence type="ECO:0000256" key="2">
    <source>
        <dbReference type="ARBA" id="ARBA00022612"/>
    </source>
</evidence>
<keyword evidence="8" id="KW-0378">Hydrolase</keyword>
<accession>A0A6S7H5M8</accession>
<dbReference type="GO" id="GO:0003887">
    <property type="term" value="F:DNA-directed DNA polymerase activity"/>
    <property type="evidence" value="ECO:0007669"/>
    <property type="project" value="UniProtKB-KW"/>
</dbReference>
<keyword evidence="10" id="KW-0460">Magnesium</keyword>
<dbReference type="InterPro" id="IPR036875">
    <property type="entry name" value="Znf_CCHC_sf"/>
</dbReference>
<keyword evidence="5" id="KW-0479">Metal-binding</keyword>
<dbReference type="Pfam" id="PF14223">
    <property type="entry name" value="Retrotran_gag_2"/>
    <property type="match status" value="1"/>
</dbReference>
<dbReference type="Proteomes" id="UP001152795">
    <property type="component" value="Unassembled WGS sequence"/>
</dbReference>
<comment type="caution">
    <text evidence="16">The sequence shown here is derived from an EMBL/GenBank/DDBJ whole genome shotgun (WGS) entry which is preliminary data.</text>
</comment>
<dbReference type="InterPro" id="IPR054722">
    <property type="entry name" value="PolX-like_BBD"/>
</dbReference>
<dbReference type="Gene3D" id="3.30.420.10">
    <property type="entry name" value="Ribonuclease H-like superfamily/Ribonuclease H"/>
    <property type="match status" value="1"/>
</dbReference>
<sequence length="561" mass="62892">MTTTTNSTGYGPRRGLLFDGNESKYELWEVKFLGYMRLQKLYKVFVRDASGCFCLTRAMLDDRSLSLVLRDARDDGRKALEVLRQHYQGKGKPHIISLYTELTSLKKEENEPIVDYVIRAELFATALRNAEEAISDALLIAMVLKGLPREYDMFATVVVQREKQMTFAEFKSALRSHEESAKIHGGKAASAGENIMLTKQKFDGNCFKCGRKGHKSVECWSKTSERWCSNCKSKTHETKNCRKKKDAAKTAAEKTTSSENNEHTFAFTSKDTINISGINNKSNSSLLVDTGATSHIINDKSKFVDFDKEFNPSAHVIELADGSKANVVLGKGNAKVKLYDVNCNAHEVMLNSALYVPSYDKNIFSVHAAIERGTSISLDKQVKQLKCPDGTTFGMEQKGRLYYLNSISSSKNSACSLHEWHKILGHCNYGDVQKLENVVEGMNISNYDEIECTVCTKGKMCQFRNRSPDERATAPLDFVHCDLAGPIDPVGRDGFKYALSFVDDHSGIIMVYFLKCKSDTSEALQQYLADAAPFGRVKRVRSDKGTEFTSHQFKSFFEKIG</sequence>
<keyword evidence="17" id="KW-1185">Reference proteome</keyword>
<keyword evidence="13" id="KW-0239">DNA-directed DNA polymerase</keyword>
<keyword evidence="2" id="KW-1188">Viral release from host cell</keyword>
<dbReference type="AlphaFoldDB" id="A0A6S7H5M8"/>
<dbReference type="InterPro" id="IPR036397">
    <property type="entry name" value="RNaseH_sf"/>
</dbReference>
<evidence type="ECO:0000256" key="9">
    <source>
        <dbReference type="ARBA" id="ARBA00022840"/>
    </source>
</evidence>
<dbReference type="GO" id="GO:0008233">
    <property type="term" value="F:peptidase activity"/>
    <property type="evidence" value="ECO:0007669"/>
    <property type="project" value="UniProtKB-KW"/>
</dbReference>
<evidence type="ECO:0000256" key="3">
    <source>
        <dbReference type="ARBA" id="ARBA00022670"/>
    </source>
</evidence>
<dbReference type="InterPro" id="IPR012337">
    <property type="entry name" value="RNaseH-like_sf"/>
</dbReference>
<keyword evidence="14" id="KW-0917">Virion maturation</keyword>
<evidence type="ECO:0000256" key="12">
    <source>
        <dbReference type="ARBA" id="ARBA00022918"/>
    </source>
</evidence>
<proteinExistence type="predicted"/>
<dbReference type="PROSITE" id="PS50158">
    <property type="entry name" value="ZF_CCHC"/>
    <property type="match status" value="1"/>
</dbReference>
<dbReference type="SUPFAM" id="SSF57756">
    <property type="entry name" value="Retrovirus zinc finger-like domains"/>
    <property type="match status" value="1"/>
</dbReference>
<evidence type="ECO:0000256" key="1">
    <source>
        <dbReference type="ARBA" id="ARBA00002180"/>
    </source>
</evidence>
<evidence type="ECO:0000256" key="14">
    <source>
        <dbReference type="ARBA" id="ARBA00023113"/>
    </source>
</evidence>
<dbReference type="GO" id="GO:0003676">
    <property type="term" value="F:nucleic acid binding"/>
    <property type="evidence" value="ECO:0007669"/>
    <property type="project" value="InterPro"/>
</dbReference>
<keyword evidence="15" id="KW-0233">DNA recombination</keyword>
<keyword evidence="9" id="KW-0067">ATP-binding</keyword>
<keyword evidence="13" id="KW-0548">Nucleotidyltransferase</keyword>
<dbReference type="GO" id="GO:0008270">
    <property type="term" value="F:zinc ion binding"/>
    <property type="evidence" value="ECO:0007669"/>
    <property type="project" value="InterPro"/>
</dbReference>
<dbReference type="GO" id="GO:0015074">
    <property type="term" value="P:DNA integration"/>
    <property type="evidence" value="ECO:0007669"/>
    <property type="project" value="UniProtKB-KW"/>
</dbReference>
<dbReference type="GO" id="GO:0006508">
    <property type="term" value="P:proteolysis"/>
    <property type="evidence" value="ECO:0007669"/>
    <property type="project" value="UniProtKB-KW"/>
</dbReference>
<keyword evidence="6" id="KW-0547">Nucleotide-binding</keyword>
<keyword evidence="4" id="KW-0540">Nuclease</keyword>
<dbReference type="Pfam" id="PF22936">
    <property type="entry name" value="Pol_BBD"/>
    <property type="match status" value="1"/>
</dbReference>
<evidence type="ECO:0000256" key="4">
    <source>
        <dbReference type="ARBA" id="ARBA00022722"/>
    </source>
</evidence>
<name>A0A6S7H5M8_PARCT</name>
<dbReference type="InterPro" id="IPR039537">
    <property type="entry name" value="Retrotran_Ty1/copia-like"/>
</dbReference>
<evidence type="ECO:0000256" key="15">
    <source>
        <dbReference type="ARBA" id="ARBA00023172"/>
    </source>
</evidence>
<dbReference type="EMBL" id="CACRXK020003556">
    <property type="protein sequence ID" value="CAB3999286.1"/>
    <property type="molecule type" value="Genomic_DNA"/>
</dbReference>